<name>A0A2J7ZPD0_9CHLO</name>
<dbReference type="GO" id="GO:0016817">
    <property type="term" value="F:hydrolase activity, acting on acid anhydrides"/>
    <property type="evidence" value="ECO:0007669"/>
    <property type="project" value="InterPro"/>
</dbReference>
<organism evidence="4 5">
    <name type="scientific">Tetrabaena socialis</name>
    <dbReference type="NCBI Taxonomy" id="47790"/>
    <lineage>
        <taxon>Eukaryota</taxon>
        <taxon>Viridiplantae</taxon>
        <taxon>Chlorophyta</taxon>
        <taxon>core chlorophytes</taxon>
        <taxon>Chlorophyceae</taxon>
        <taxon>CS clade</taxon>
        <taxon>Chlamydomonadales</taxon>
        <taxon>Tetrabaenaceae</taxon>
        <taxon>Tetrabaena</taxon>
    </lineage>
</organism>
<keyword evidence="2" id="KW-0472">Membrane</keyword>
<evidence type="ECO:0000259" key="3">
    <source>
        <dbReference type="Pfam" id="PF08707"/>
    </source>
</evidence>
<feature type="coiled-coil region" evidence="1">
    <location>
        <begin position="446"/>
        <end position="487"/>
    </location>
</feature>
<evidence type="ECO:0000256" key="1">
    <source>
        <dbReference type="SAM" id="Coils"/>
    </source>
</evidence>
<dbReference type="InterPro" id="IPR014819">
    <property type="entry name" value="PriCT_2"/>
</dbReference>
<reference evidence="4 5" key="1">
    <citation type="journal article" date="2017" name="Mol. Biol. Evol.">
        <title>The 4-celled Tetrabaena socialis nuclear genome reveals the essential components for genetic control of cell number at the origin of multicellularity in the volvocine lineage.</title>
        <authorList>
            <person name="Featherston J."/>
            <person name="Arakaki Y."/>
            <person name="Hanschen E.R."/>
            <person name="Ferris P.J."/>
            <person name="Michod R.E."/>
            <person name="Olson B.J.S.C."/>
            <person name="Nozaki H."/>
            <person name="Durand P.M."/>
        </authorList>
    </citation>
    <scope>NUCLEOTIDE SEQUENCE [LARGE SCALE GENOMIC DNA]</scope>
    <source>
        <strain evidence="4 5">NIES-571</strain>
    </source>
</reference>
<sequence length="551" mass="60893">MRFIDAITIPRSGRDPDDFCRSWDIIEAVQKLSNRPHTFVEYLSCPNGRARNAPPGKLYLDRDVYIGVDPPTPALIAKHAQEVLDHLMVLKTTLETDQNNLWFVVATRHGWCPAHGEHKLSFRPFIQGMTIRYTDIPSVIRFLHQQDFWDMSVYKPSEQLLAAINGNKGRIGGVLDERMLTPEAGHDNPLLYVVQHVEPNWKLLDLPEDFHAQPHAEPPPISGSRNGCSQYVDPIFVHDLVACLSVATSDDRERWIRVAMVLKNLGGDIFFDAWVAFSRRSIKFKGECDCRKTWDSLLSNSSIRGGSAFLLLCGVSVALNLGVVAFSTFLMIQLNLMTDEEVTWFAIKFGALMGLNFLAFLLAIKLLFATLMIIAIQLYAWEGVVVSGCIGGVVVVTLMLILHLDTAQGTTSAVRRIKAGVIDSAYQAAAAASEAAGERRRSEAVEAELRQAILELRFENQALRAQLAVVRDEKQQLQEAILVLNNQRRWPEGVGEVDPNIATSELVLLVQGGLVSAALRTIANAPREAAAAKAAHTILAFAGVLNGGRTQ</sequence>
<gene>
    <name evidence="4" type="ORF">TSOC_011935</name>
</gene>
<accession>A0A2J7ZPD0</accession>
<evidence type="ECO:0000313" key="4">
    <source>
        <dbReference type="EMBL" id="PNH02118.1"/>
    </source>
</evidence>
<proteinExistence type="predicted"/>
<feature type="transmembrane region" description="Helical" evidence="2">
    <location>
        <begin position="308"/>
        <end position="332"/>
    </location>
</feature>
<evidence type="ECO:0000256" key="2">
    <source>
        <dbReference type="SAM" id="Phobius"/>
    </source>
</evidence>
<feature type="domain" description="Primase C-terminal 2" evidence="3">
    <location>
        <begin position="238"/>
        <end position="307"/>
    </location>
</feature>
<dbReference type="Proteomes" id="UP000236333">
    <property type="component" value="Unassembled WGS sequence"/>
</dbReference>
<dbReference type="AlphaFoldDB" id="A0A2J7ZPD0"/>
<evidence type="ECO:0000313" key="5">
    <source>
        <dbReference type="Proteomes" id="UP000236333"/>
    </source>
</evidence>
<keyword evidence="1" id="KW-0175">Coiled coil</keyword>
<comment type="caution">
    <text evidence="4">The sequence shown here is derived from an EMBL/GenBank/DDBJ whole genome shotgun (WGS) entry which is preliminary data.</text>
</comment>
<keyword evidence="5" id="KW-1185">Reference proteome</keyword>
<keyword evidence="2" id="KW-1133">Transmembrane helix</keyword>
<feature type="transmembrane region" description="Helical" evidence="2">
    <location>
        <begin position="344"/>
        <end position="368"/>
    </location>
</feature>
<keyword evidence="2" id="KW-0812">Transmembrane</keyword>
<protein>
    <recommendedName>
        <fullName evidence="3">Primase C-terminal 2 domain-containing protein</fullName>
    </recommendedName>
</protein>
<feature type="transmembrane region" description="Helical" evidence="2">
    <location>
        <begin position="380"/>
        <end position="402"/>
    </location>
</feature>
<dbReference type="EMBL" id="PGGS01000719">
    <property type="protein sequence ID" value="PNH02118.1"/>
    <property type="molecule type" value="Genomic_DNA"/>
</dbReference>
<dbReference type="Pfam" id="PF08707">
    <property type="entry name" value="PriCT_2"/>
    <property type="match status" value="1"/>
</dbReference>